<dbReference type="EMBL" id="LAZR01000938">
    <property type="protein sequence ID" value="KKN54215.1"/>
    <property type="molecule type" value="Genomic_DNA"/>
</dbReference>
<dbReference type="AlphaFoldDB" id="A0A0F9RCE7"/>
<name>A0A0F9RCE7_9ZZZZ</name>
<organism evidence="4">
    <name type="scientific">marine sediment metagenome</name>
    <dbReference type="NCBI Taxonomy" id="412755"/>
    <lineage>
        <taxon>unclassified sequences</taxon>
        <taxon>metagenomes</taxon>
        <taxon>ecological metagenomes</taxon>
    </lineage>
</organism>
<evidence type="ECO:0000259" key="3">
    <source>
        <dbReference type="Pfam" id="PF17147"/>
    </source>
</evidence>
<dbReference type="SUPFAM" id="SSF52922">
    <property type="entry name" value="TK C-terminal domain-like"/>
    <property type="match status" value="1"/>
</dbReference>
<dbReference type="SUPFAM" id="SSF52518">
    <property type="entry name" value="Thiamin diphosphate-binding fold (THDP-binding)"/>
    <property type="match status" value="1"/>
</dbReference>
<proteinExistence type="predicted"/>
<dbReference type="Gene3D" id="3.40.50.920">
    <property type="match status" value="1"/>
</dbReference>
<dbReference type="InterPro" id="IPR033412">
    <property type="entry name" value="PFOR_II"/>
</dbReference>
<comment type="caution">
    <text evidence="4">The sequence shown here is derived from an EMBL/GenBank/DDBJ whole genome shotgun (WGS) entry which is preliminary data.</text>
</comment>
<evidence type="ECO:0000259" key="2">
    <source>
        <dbReference type="Pfam" id="PF01855"/>
    </source>
</evidence>
<dbReference type="InterPro" id="IPR009014">
    <property type="entry name" value="Transketo_C/PFOR_II"/>
</dbReference>
<dbReference type="InterPro" id="IPR052368">
    <property type="entry name" value="2-oxoacid_oxidoreductase"/>
</dbReference>
<reference evidence="4" key="1">
    <citation type="journal article" date="2015" name="Nature">
        <title>Complex archaea that bridge the gap between prokaryotes and eukaryotes.</title>
        <authorList>
            <person name="Spang A."/>
            <person name="Saw J.H."/>
            <person name="Jorgensen S.L."/>
            <person name="Zaremba-Niedzwiedzka K."/>
            <person name="Martijn J."/>
            <person name="Lind A.E."/>
            <person name="van Eijk R."/>
            <person name="Schleper C."/>
            <person name="Guy L."/>
            <person name="Ettema T.J."/>
        </authorList>
    </citation>
    <scope>NUCLEOTIDE SEQUENCE</scope>
</reference>
<dbReference type="PANTHER" id="PTHR43088">
    <property type="entry name" value="SUBUNIT OF PYRUVATE:FLAVODOXIN OXIDOREDUCTASE-RELATED"/>
    <property type="match status" value="1"/>
</dbReference>
<accession>A0A0F9RCE7</accession>
<dbReference type="FunFam" id="3.40.50.970:FF:000022">
    <property type="entry name" value="2-oxoglutarate ferredoxin oxidoreductase alpha subunit"/>
    <property type="match status" value="1"/>
</dbReference>
<dbReference type="PANTHER" id="PTHR43088:SF1">
    <property type="entry name" value="SUBUNIT OF PYRUVATE:FLAVODOXIN OXIDOREDUCTASE"/>
    <property type="match status" value="1"/>
</dbReference>
<dbReference type="Pfam" id="PF01855">
    <property type="entry name" value="POR_N"/>
    <property type="match status" value="1"/>
</dbReference>
<protein>
    <recommendedName>
        <fullName evidence="5">Pyruvate flavodoxin/ferredoxin oxidoreductase pyrimidine binding domain-containing protein</fullName>
    </recommendedName>
</protein>
<dbReference type="GO" id="GO:0016491">
    <property type="term" value="F:oxidoreductase activity"/>
    <property type="evidence" value="ECO:0007669"/>
    <property type="project" value="UniProtKB-KW"/>
</dbReference>
<dbReference type="Pfam" id="PF17147">
    <property type="entry name" value="PFOR_II"/>
    <property type="match status" value="1"/>
</dbReference>
<dbReference type="InterPro" id="IPR029061">
    <property type="entry name" value="THDP-binding"/>
</dbReference>
<gene>
    <name evidence="4" type="ORF">LCGC14_0594660</name>
</gene>
<sequence>MSLNDKNRFLPEGKYVMMGNIAMAEGALAAGLKFFGGYPITPSTEVIEHFAKRLPEVGGCCMQMEDELASINAVIGASLVGSKSMTATSGPGISLMTETISMAANLEIPFVFADVMRNGPGTGFVTEPHHNDLGLMRFAGNGEFQVIALAPMNCQELFDLTITAFNFAETYRCPVFIISDAYLGHIHESVNIPPKEEILERVVNRELPSDLNNKFSYKDEDSGEYIIPKPPIMGTDYSPVMFLHQPHNSQGFANRRLSLPFTKMLIEKVKSNMDKISLTEEYKLEDAEIIIISYGLPVRTSYRAVDIARKEEIKVGILRLITVWPFPDEKVKNIVKEAKAIIVPELNYTGIIAEQIERVTALETPIIRIPKVCEFHHPDDILKIIREVAN</sequence>
<keyword evidence="1" id="KW-0560">Oxidoreductase</keyword>
<dbReference type="CDD" id="cd07034">
    <property type="entry name" value="TPP_PYR_PFOR_IOR-alpha_like"/>
    <property type="match status" value="1"/>
</dbReference>
<evidence type="ECO:0000256" key="1">
    <source>
        <dbReference type="ARBA" id="ARBA00023002"/>
    </source>
</evidence>
<evidence type="ECO:0008006" key="5">
    <source>
        <dbReference type="Google" id="ProtNLM"/>
    </source>
</evidence>
<feature type="domain" description="Pyruvate:ferredoxin oxidoreductase core" evidence="3">
    <location>
        <begin position="287"/>
        <end position="362"/>
    </location>
</feature>
<feature type="domain" description="Pyruvate flavodoxin/ferredoxin oxidoreductase pyrimidine binding" evidence="2">
    <location>
        <begin position="25"/>
        <end position="211"/>
    </location>
</feature>
<dbReference type="Gene3D" id="3.40.50.970">
    <property type="match status" value="1"/>
</dbReference>
<evidence type="ECO:0000313" key="4">
    <source>
        <dbReference type="EMBL" id="KKN54215.1"/>
    </source>
</evidence>
<dbReference type="InterPro" id="IPR002880">
    <property type="entry name" value="Pyrv_Fd/Flavodoxin_OxRdtase_N"/>
</dbReference>